<gene>
    <name evidence="2" type="ORF">DdX_19666</name>
</gene>
<organism evidence="2 3">
    <name type="scientific">Ditylenchus destructor</name>
    <dbReference type="NCBI Taxonomy" id="166010"/>
    <lineage>
        <taxon>Eukaryota</taxon>
        <taxon>Metazoa</taxon>
        <taxon>Ecdysozoa</taxon>
        <taxon>Nematoda</taxon>
        <taxon>Chromadorea</taxon>
        <taxon>Rhabditida</taxon>
        <taxon>Tylenchina</taxon>
        <taxon>Tylenchomorpha</taxon>
        <taxon>Sphaerularioidea</taxon>
        <taxon>Anguinidae</taxon>
        <taxon>Anguininae</taxon>
        <taxon>Ditylenchus</taxon>
    </lineage>
</organism>
<name>A0AAD4MHE1_9BILA</name>
<accession>A0AAD4MHE1</accession>
<dbReference type="AlphaFoldDB" id="A0AAD4MHE1"/>
<feature type="signal peptide" evidence="1">
    <location>
        <begin position="1"/>
        <end position="25"/>
    </location>
</feature>
<dbReference type="Proteomes" id="UP001201812">
    <property type="component" value="Unassembled WGS sequence"/>
</dbReference>
<evidence type="ECO:0000313" key="2">
    <source>
        <dbReference type="EMBL" id="KAI1695288.1"/>
    </source>
</evidence>
<keyword evidence="1" id="KW-0732">Signal</keyword>
<comment type="caution">
    <text evidence="2">The sequence shown here is derived from an EMBL/GenBank/DDBJ whole genome shotgun (WGS) entry which is preliminary data.</text>
</comment>
<keyword evidence="3" id="KW-1185">Reference proteome</keyword>
<feature type="chain" id="PRO_5041908465" evidence="1">
    <location>
        <begin position="26"/>
        <end position="280"/>
    </location>
</feature>
<dbReference type="EMBL" id="JAKKPZ010000419">
    <property type="protein sequence ID" value="KAI1695288.1"/>
    <property type="molecule type" value="Genomic_DNA"/>
</dbReference>
<evidence type="ECO:0000313" key="3">
    <source>
        <dbReference type="Proteomes" id="UP001201812"/>
    </source>
</evidence>
<sequence>MVSKLSTFLFSVLFLSFYALNETHADDGQNPSDMSSIDAFTGKISEIMDSSGDGAAKFKELSKTFIPLMGIAEQVVANVAKFYNSTDKHDLAIAAIKLNAIYKKLEKYETVKFDSHDPRPTQYLTEDMKGAIWRLKSTINELIDVPINIVGRKVAVALDSNLTLLGAISGYAETYSPHLIGINLKVFASDIATIEIRNYGPSAVEYIYGQFHDVVLKLSFFNTICYAGAKVSRKVEASDVADAANEVYKTVITEFFNEADSKVKQALDESTRRTTEAAGN</sequence>
<proteinExistence type="predicted"/>
<protein>
    <submittedName>
        <fullName evidence="2">Uncharacterized protein</fullName>
    </submittedName>
</protein>
<evidence type="ECO:0000256" key="1">
    <source>
        <dbReference type="SAM" id="SignalP"/>
    </source>
</evidence>
<reference evidence="2" key="1">
    <citation type="submission" date="2022-01" db="EMBL/GenBank/DDBJ databases">
        <title>Genome Sequence Resource for Two Populations of Ditylenchus destructor, the Migratory Endoparasitic Phytonematode.</title>
        <authorList>
            <person name="Zhang H."/>
            <person name="Lin R."/>
            <person name="Xie B."/>
        </authorList>
    </citation>
    <scope>NUCLEOTIDE SEQUENCE</scope>
    <source>
        <strain evidence="2">BazhouSP</strain>
    </source>
</reference>